<keyword evidence="6 8" id="KW-0368">Histidine biosynthesis</keyword>
<evidence type="ECO:0000256" key="5">
    <source>
        <dbReference type="ARBA" id="ARBA00022801"/>
    </source>
</evidence>
<dbReference type="InterPro" id="IPR016195">
    <property type="entry name" value="Pol/histidinol_Pase-like"/>
</dbReference>
<dbReference type="GO" id="GO:0005737">
    <property type="term" value="C:cytoplasm"/>
    <property type="evidence" value="ECO:0007669"/>
    <property type="project" value="TreeGrafter"/>
</dbReference>
<comment type="similarity">
    <text evidence="2 8">Belongs to the PHP hydrolase family. HisK subfamily.</text>
</comment>
<dbReference type="AlphaFoldDB" id="K4LEB3"/>
<dbReference type="HOGENOM" id="CLU_054611_2_0_9"/>
<dbReference type="eggNOG" id="COG1387">
    <property type="taxonomic scope" value="Bacteria"/>
</dbReference>
<feature type="domain" description="PHP" evidence="9">
    <location>
        <begin position="27"/>
        <end position="189"/>
    </location>
</feature>
<dbReference type="InterPro" id="IPR004013">
    <property type="entry name" value="PHP_dom"/>
</dbReference>
<dbReference type="EC" id="3.1.3.15" evidence="3 8"/>
<keyword evidence="5 8" id="KW-0378">Hydrolase</keyword>
<reference evidence="10 11" key="1">
    <citation type="journal article" date="2012" name="BMC Genomics">
        <title>Genome-guided analysis of physiological and morphological traits of the fermentative acetate oxidizer Thermacetogenium phaeum.</title>
        <authorList>
            <person name="Oehler D."/>
            <person name="Poehlein A."/>
            <person name="Leimbach A."/>
            <person name="Muller N."/>
            <person name="Daniel R."/>
            <person name="Gottschalk G."/>
            <person name="Schink B."/>
        </authorList>
    </citation>
    <scope>NUCLEOTIDE SEQUENCE [LARGE SCALE GENOMIC DNA]</scope>
    <source>
        <strain evidence="11">ATCC BAA-254 / DSM 26808 / PB</strain>
    </source>
</reference>
<dbReference type="UniPathway" id="UPA00031">
    <property type="reaction ID" value="UER00013"/>
</dbReference>
<evidence type="ECO:0000313" key="11">
    <source>
        <dbReference type="Proteomes" id="UP000000467"/>
    </source>
</evidence>
<keyword evidence="11" id="KW-1185">Reference proteome</keyword>
<dbReference type="Pfam" id="PF02811">
    <property type="entry name" value="PHP"/>
    <property type="match status" value="1"/>
</dbReference>
<sequence>MPVNSFMYVDYHTHPLGHGGGRYTEEELSSFLSSARAQRICEIGFSDHEEFLTGVDETSIAAVRRRFPSLKVRLGLEISYRPGREREIAEIAARHRFDYLIGSVHDLDAWMFDHPAYEMVYRVWDADELYRKYFLVLEKLAMSGLFDIVGHLDVIKVFGYRPAGRIADYAERAIRAVQKANLTVEVNTAGLRKPCSEIYPSRELLERCYELDIPVTVGSDAHTAGDVGRDFAKAYELLFRVGYRKIAVFSQRVRSLISI</sequence>
<dbReference type="EMBL" id="CP003732">
    <property type="protein sequence ID" value="AFV11203.1"/>
    <property type="molecule type" value="Genomic_DNA"/>
</dbReference>
<accession>K4LEB3</accession>
<evidence type="ECO:0000313" key="10">
    <source>
        <dbReference type="EMBL" id="AFV11203.1"/>
    </source>
</evidence>
<evidence type="ECO:0000256" key="1">
    <source>
        <dbReference type="ARBA" id="ARBA00004970"/>
    </source>
</evidence>
<dbReference type="GO" id="GO:0000105">
    <property type="term" value="P:L-histidine biosynthetic process"/>
    <property type="evidence" value="ECO:0007669"/>
    <property type="project" value="UniProtKB-UniRule"/>
</dbReference>
<dbReference type="CDD" id="cd12110">
    <property type="entry name" value="PHP_HisPPase_Hisj_like"/>
    <property type="match status" value="1"/>
</dbReference>
<evidence type="ECO:0000256" key="2">
    <source>
        <dbReference type="ARBA" id="ARBA00009152"/>
    </source>
</evidence>
<organism evidence="10 11">
    <name type="scientific">Thermacetogenium phaeum (strain ATCC BAA-254 / DSM 26808 / PB)</name>
    <dbReference type="NCBI Taxonomy" id="1089553"/>
    <lineage>
        <taxon>Bacteria</taxon>
        <taxon>Bacillati</taxon>
        <taxon>Bacillota</taxon>
        <taxon>Clostridia</taxon>
        <taxon>Thermoanaerobacterales</taxon>
        <taxon>Thermoanaerobacteraceae</taxon>
        <taxon>Thermacetogenium</taxon>
    </lineage>
</organism>
<evidence type="ECO:0000256" key="8">
    <source>
        <dbReference type="RuleBase" id="RU366003"/>
    </source>
</evidence>
<evidence type="ECO:0000256" key="3">
    <source>
        <dbReference type="ARBA" id="ARBA00013085"/>
    </source>
</evidence>
<dbReference type="GO" id="GO:0004401">
    <property type="term" value="F:histidinol-phosphatase activity"/>
    <property type="evidence" value="ECO:0007669"/>
    <property type="project" value="UniProtKB-UniRule"/>
</dbReference>
<dbReference type="SUPFAM" id="SSF89550">
    <property type="entry name" value="PHP domain-like"/>
    <property type="match status" value="1"/>
</dbReference>
<gene>
    <name evidence="10" type="primary">hisJ</name>
    <name evidence="10" type="ordered locus">Tph_c09740</name>
</gene>
<evidence type="ECO:0000256" key="7">
    <source>
        <dbReference type="ARBA" id="ARBA00049158"/>
    </source>
</evidence>
<dbReference type="PANTHER" id="PTHR21039:SF0">
    <property type="entry name" value="HISTIDINOL-PHOSPHATASE"/>
    <property type="match status" value="1"/>
</dbReference>
<evidence type="ECO:0000256" key="4">
    <source>
        <dbReference type="ARBA" id="ARBA00022605"/>
    </source>
</evidence>
<dbReference type="Gene3D" id="3.20.20.140">
    <property type="entry name" value="Metal-dependent hydrolases"/>
    <property type="match status" value="1"/>
</dbReference>
<keyword evidence="4 8" id="KW-0028">Amino-acid biosynthesis</keyword>
<protein>
    <recommendedName>
        <fullName evidence="3 8">Histidinol-phosphatase</fullName>
        <shortName evidence="8">HolPase</shortName>
        <ecNumber evidence="3 8">3.1.3.15</ecNumber>
    </recommendedName>
</protein>
<evidence type="ECO:0000259" key="9">
    <source>
        <dbReference type="Pfam" id="PF02811"/>
    </source>
</evidence>
<dbReference type="Proteomes" id="UP000000467">
    <property type="component" value="Chromosome"/>
</dbReference>
<dbReference type="InterPro" id="IPR010140">
    <property type="entry name" value="Histidinol_P_phosphatase_HisJ"/>
</dbReference>
<dbReference type="PANTHER" id="PTHR21039">
    <property type="entry name" value="HISTIDINOL PHOSPHATASE-RELATED"/>
    <property type="match status" value="1"/>
</dbReference>
<dbReference type="STRING" id="1089553.Tph_c09740"/>
<name>K4LEB3_THEPS</name>
<dbReference type="NCBIfam" id="NF005596">
    <property type="entry name" value="PRK07328.1"/>
    <property type="match status" value="1"/>
</dbReference>
<dbReference type="NCBIfam" id="TIGR01856">
    <property type="entry name" value="hisJ_fam"/>
    <property type="match status" value="1"/>
</dbReference>
<evidence type="ECO:0000256" key="6">
    <source>
        <dbReference type="ARBA" id="ARBA00023102"/>
    </source>
</evidence>
<dbReference type="KEGG" id="tpz:Tph_c09740"/>
<comment type="catalytic activity">
    <reaction evidence="7 8">
        <text>L-histidinol phosphate + H2O = L-histidinol + phosphate</text>
        <dbReference type="Rhea" id="RHEA:14465"/>
        <dbReference type="ChEBI" id="CHEBI:15377"/>
        <dbReference type="ChEBI" id="CHEBI:43474"/>
        <dbReference type="ChEBI" id="CHEBI:57699"/>
        <dbReference type="ChEBI" id="CHEBI:57980"/>
        <dbReference type="EC" id="3.1.3.15"/>
    </reaction>
</comment>
<proteinExistence type="inferred from homology"/>
<comment type="pathway">
    <text evidence="1 8">Amino-acid biosynthesis; L-histidine biosynthesis; L-histidine from 5-phospho-alpha-D-ribose 1-diphosphate: step 8/9.</text>
</comment>
<dbReference type="Pfam" id="PF13263">
    <property type="entry name" value="PHP_C"/>
    <property type="match status" value="1"/>
</dbReference>